<reference evidence="3" key="1">
    <citation type="submission" date="2022-11" db="UniProtKB">
        <authorList>
            <consortium name="WormBaseParasite"/>
        </authorList>
    </citation>
    <scope>IDENTIFICATION</scope>
</reference>
<keyword evidence="1" id="KW-0472">Membrane</keyword>
<dbReference type="Proteomes" id="UP000887578">
    <property type="component" value="Unplaced"/>
</dbReference>
<feature type="transmembrane region" description="Helical" evidence="1">
    <location>
        <begin position="36"/>
        <end position="54"/>
    </location>
</feature>
<keyword evidence="2" id="KW-1185">Reference proteome</keyword>
<sequence length="165" mass="18374">MIERIPNYSSTTCTYFACFLNLFPPLYVMTSKIASSGINIAACVVLMLLLKIYIKTENTSGKRISKTVVVIILITTLVDFGPTLIGKLIWMTVGVDIAIYIGPYMLTFSFLNTTLCAAIYSRAFRKSATTTSTQIITLFKSTHSKNYKITQTSKNNNNFTNVSTF</sequence>
<evidence type="ECO:0000256" key="1">
    <source>
        <dbReference type="SAM" id="Phobius"/>
    </source>
</evidence>
<protein>
    <submittedName>
        <fullName evidence="3">Uncharacterized protein</fullName>
    </submittedName>
</protein>
<name>A0A914P7Y1_9BILA</name>
<proteinExistence type="predicted"/>
<keyword evidence="1" id="KW-1133">Transmembrane helix</keyword>
<feature type="transmembrane region" description="Helical" evidence="1">
    <location>
        <begin position="12"/>
        <end position="30"/>
    </location>
</feature>
<dbReference type="AlphaFoldDB" id="A0A914P7Y1"/>
<accession>A0A914P7Y1</accession>
<feature type="transmembrane region" description="Helical" evidence="1">
    <location>
        <begin position="97"/>
        <end position="120"/>
    </location>
</feature>
<organism evidence="2 3">
    <name type="scientific">Panagrolaimus davidi</name>
    <dbReference type="NCBI Taxonomy" id="227884"/>
    <lineage>
        <taxon>Eukaryota</taxon>
        <taxon>Metazoa</taxon>
        <taxon>Ecdysozoa</taxon>
        <taxon>Nematoda</taxon>
        <taxon>Chromadorea</taxon>
        <taxon>Rhabditida</taxon>
        <taxon>Tylenchina</taxon>
        <taxon>Panagrolaimomorpha</taxon>
        <taxon>Panagrolaimoidea</taxon>
        <taxon>Panagrolaimidae</taxon>
        <taxon>Panagrolaimus</taxon>
    </lineage>
</organism>
<feature type="transmembrane region" description="Helical" evidence="1">
    <location>
        <begin position="66"/>
        <end position="85"/>
    </location>
</feature>
<dbReference type="WBParaSite" id="PDA_v2.g14124.t1">
    <property type="protein sequence ID" value="PDA_v2.g14124.t1"/>
    <property type="gene ID" value="PDA_v2.g14124"/>
</dbReference>
<evidence type="ECO:0000313" key="3">
    <source>
        <dbReference type="WBParaSite" id="PDA_v2.g14124.t1"/>
    </source>
</evidence>
<evidence type="ECO:0000313" key="2">
    <source>
        <dbReference type="Proteomes" id="UP000887578"/>
    </source>
</evidence>
<keyword evidence="1" id="KW-0812">Transmembrane</keyword>